<evidence type="ECO:0008006" key="10">
    <source>
        <dbReference type="Google" id="ProtNLM"/>
    </source>
</evidence>
<dbReference type="PROSITE" id="PS50222">
    <property type="entry name" value="EF_HAND_2"/>
    <property type="match status" value="2"/>
</dbReference>
<proteinExistence type="inferred from homology"/>
<dbReference type="InterPro" id="IPR011992">
    <property type="entry name" value="EF-hand-dom_pair"/>
</dbReference>
<gene>
    <name evidence="9" type="ORF">FSB_LOCUS6914</name>
</gene>
<dbReference type="Gene3D" id="1.10.238.10">
    <property type="entry name" value="EF-hand"/>
    <property type="match status" value="1"/>
</dbReference>
<dbReference type="InterPro" id="IPR027356">
    <property type="entry name" value="NPH3_dom"/>
</dbReference>
<organism evidence="9">
    <name type="scientific">Fagus sylvatica</name>
    <name type="common">Beechnut</name>
    <dbReference type="NCBI Taxonomy" id="28930"/>
    <lineage>
        <taxon>Eukaryota</taxon>
        <taxon>Viridiplantae</taxon>
        <taxon>Streptophyta</taxon>
        <taxon>Embryophyta</taxon>
        <taxon>Tracheophyta</taxon>
        <taxon>Spermatophyta</taxon>
        <taxon>Magnoliopsida</taxon>
        <taxon>eudicotyledons</taxon>
        <taxon>Gunneridae</taxon>
        <taxon>Pentapetalae</taxon>
        <taxon>rosids</taxon>
        <taxon>fabids</taxon>
        <taxon>Fagales</taxon>
        <taxon>Fagaceae</taxon>
        <taxon>Fagus</taxon>
    </lineage>
</organism>
<comment type="similarity">
    <text evidence="5">Belongs to the NPH3 family.</text>
</comment>
<evidence type="ECO:0000259" key="8">
    <source>
        <dbReference type="PROSITE" id="PS51649"/>
    </source>
</evidence>
<feature type="domain" description="EF-hand" evidence="7">
    <location>
        <begin position="708"/>
        <end position="736"/>
    </location>
</feature>
<dbReference type="InterPro" id="IPR002048">
    <property type="entry name" value="EF_hand_dom"/>
</dbReference>
<dbReference type="SUPFAM" id="SSF47473">
    <property type="entry name" value="EF-hand"/>
    <property type="match status" value="1"/>
</dbReference>
<name>A0A2N9EVZ7_FAGSY</name>
<feature type="compositionally biased region" description="Basic and acidic residues" evidence="6">
    <location>
        <begin position="474"/>
        <end position="484"/>
    </location>
</feature>
<keyword evidence="3" id="KW-0833">Ubl conjugation pathway</keyword>
<feature type="domain" description="NPH3" evidence="8">
    <location>
        <begin position="199"/>
        <end position="440"/>
    </location>
</feature>
<evidence type="ECO:0000256" key="1">
    <source>
        <dbReference type="ARBA" id="ARBA00004906"/>
    </source>
</evidence>
<dbReference type="GO" id="GO:0016567">
    <property type="term" value="P:protein ubiquitination"/>
    <property type="evidence" value="ECO:0007669"/>
    <property type="project" value="UniProtKB-UniPathway"/>
</dbReference>
<dbReference type="PANTHER" id="PTHR32370">
    <property type="entry name" value="OS12G0117600 PROTEIN"/>
    <property type="match status" value="1"/>
</dbReference>
<dbReference type="Pfam" id="PF03000">
    <property type="entry name" value="NPH3"/>
    <property type="match status" value="2"/>
</dbReference>
<dbReference type="GO" id="GO:0005509">
    <property type="term" value="F:calcium ion binding"/>
    <property type="evidence" value="ECO:0007669"/>
    <property type="project" value="InterPro"/>
</dbReference>
<evidence type="ECO:0000256" key="5">
    <source>
        <dbReference type="PROSITE-ProRule" id="PRU00982"/>
    </source>
</evidence>
<reference evidence="9" key="1">
    <citation type="submission" date="2018-02" db="EMBL/GenBank/DDBJ databases">
        <authorList>
            <person name="Cohen D.B."/>
            <person name="Kent A.D."/>
        </authorList>
    </citation>
    <scope>NUCLEOTIDE SEQUENCE</scope>
</reference>
<comment type="pathway">
    <text evidence="1">Protein modification; protein ubiquitination.</text>
</comment>
<evidence type="ECO:0000256" key="3">
    <source>
        <dbReference type="ARBA" id="ARBA00022786"/>
    </source>
</evidence>
<sequence length="736" mass="83704">MKFMKLGTRPDTFYTEEATRTVISDIPSDVIIQINDSNYLLHKFPLLPKCGLLQRLCSDAGESDIVTIELHDLPGGEDAFELCAKFCYGIMINVSAHNFVPAFCAAKFLRMTESVEKGNLVLKLEAFFMSCILEGWKDSIITLQNTSKLPEWSETYGLTRKCIDSIVEKILTPPAKVAWSYTYTRPGYSKKHHHSVPKDWWTEDISDLDIDLFRCLITAIRSTYMLSPQLIGEALHVYASRWLPDTTKNRPPETSVSQTEELMEKNRRILETIVSMIPGDRGSVSVGFLLRLLSIANYLRASPMTKAELIRRSSLQFEEANKYLLQLQKTASFWHLLGRLGKLVDSYLLVAAKDVNMPVSKIVSLSEALPDIARPEHDGLYKAINSYLKEHPDLSKADKKRLCRILDCQKLSPEVRAHAVKNERLPLRTVVQVLFFEQERGSKETGHKLLPPELIRNQTLSTGIDQGKLKLGPEETLSRGEGARRTITPAGNSEKDQNKMKRSDGKLPVEMEKKLIIGEIEENELEKGKEIREEGMSRCKLDPKKIITKGSRSDHSRDKVCCQEDRMWKGMVRCCSDPGYGVFWHLEKIMVQCLDGLKHLCAAFINCCDADLYKQPKGLEDPEALARETVFSVSEIEALYELFKKISSAVIDDGLINKEEFQLALFKTNKKESLFADRVFDLFDTKHNGILDFAEFARALSVFHPNAPIDDKIEFSFQLYDLKQQGFIERQEVLLS</sequence>
<evidence type="ECO:0000256" key="4">
    <source>
        <dbReference type="ARBA" id="ARBA00023774"/>
    </source>
</evidence>
<dbReference type="InterPro" id="IPR043454">
    <property type="entry name" value="NPH3/RPT2-like"/>
</dbReference>
<evidence type="ECO:0000313" key="9">
    <source>
        <dbReference type="EMBL" id="SPC79032.1"/>
    </source>
</evidence>
<evidence type="ECO:0000256" key="2">
    <source>
        <dbReference type="ARBA" id="ARBA00022737"/>
    </source>
</evidence>
<protein>
    <recommendedName>
        <fullName evidence="10">NPH3 domain-containing protein</fullName>
    </recommendedName>
</protein>
<dbReference type="UniPathway" id="UPA00143"/>
<dbReference type="PROSITE" id="PS51649">
    <property type="entry name" value="NPH3"/>
    <property type="match status" value="1"/>
</dbReference>
<accession>A0A2N9EVZ7</accession>
<dbReference type="FunFam" id="1.10.238.10:FF:000073">
    <property type="entry name" value="calcineurin B-like protein 3"/>
    <property type="match status" value="1"/>
</dbReference>
<dbReference type="Gene3D" id="3.30.710.10">
    <property type="entry name" value="Potassium Channel Kv1.1, Chain A"/>
    <property type="match status" value="1"/>
</dbReference>
<feature type="region of interest" description="Disordered" evidence="6">
    <location>
        <begin position="474"/>
        <end position="504"/>
    </location>
</feature>
<dbReference type="InterPro" id="IPR011333">
    <property type="entry name" value="SKP1/BTB/POZ_sf"/>
</dbReference>
<feature type="domain" description="EF-hand" evidence="7">
    <location>
        <begin position="671"/>
        <end position="706"/>
    </location>
</feature>
<evidence type="ECO:0000259" key="7">
    <source>
        <dbReference type="PROSITE" id="PS50222"/>
    </source>
</evidence>
<dbReference type="CDD" id="cd18312">
    <property type="entry name" value="BTB_POZ_NPY3-like"/>
    <property type="match status" value="1"/>
</dbReference>
<keyword evidence="2" id="KW-0677">Repeat</keyword>
<evidence type="ECO:0000256" key="6">
    <source>
        <dbReference type="SAM" id="MobiDB-lite"/>
    </source>
</evidence>
<comment type="similarity">
    <text evidence="4">Belongs to the calcineurin regulatory subunit family.</text>
</comment>
<dbReference type="AlphaFoldDB" id="A0A2N9EVZ7"/>
<dbReference type="EMBL" id="OIVN01000363">
    <property type="protein sequence ID" value="SPC79032.1"/>
    <property type="molecule type" value="Genomic_DNA"/>
</dbReference>
<feature type="compositionally biased region" description="Basic and acidic residues" evidence="6">
    <location>
        <begin position="493"/>
        <end position="504"/>
    </location>
</feature>
<dbReference type="SUPFAM" id="SSF54695">
    <property type="entry name" value="POZ domain"/>
    <property type="match status" value="1"/>
</dbReference>